<organism evidence="1 2">
    <name type="scientific">Halobacillus dabanensis</name>
    <dbReference type="NCBI Taxonomy" id="240302"/>
    <lineage>
        <taxon>Bacteria</taxon>
        <taxon>Bacillati</taxon>
        <taxon>Bacillota</taxon>
        <taxon>Bacilli</taxon>
        <taxon>Bacillales</taxon>
        <taxon>Bacillaceae</taxon>
        <taxon>Halobacillus</taxon>
    </lineage>
</organism>
<proteinExistence type="predicted"/>
<reference evidence="2" key="1">
    <citation type="submission" date="2016-10" db="EMBL/GenBank/DDBJ databases">
        <authorList>
            <person name="Varghese N."/>
            <person name="Submissions S."/>
        </authorList>
    </citation>
    <scope>NUCLEOTIDE SEQUENCE [LARGE SCALE GENOMIC DNA]</scope>
    <source>
        <strain evidence="2">CGMCC 1.3704</strain>
    </source>
</reference>
<sequence length="111" mass="12001">MKRRILFGLIAGAALVWTSVLITFLALPTEGDFPVEHHALSIGETVGEKQMTSQMASAFLDKQPAPIGEPPTILGGVKITKTWEEDVKEDGKLSIDTILETLELPSKVDNG</sequence>
<name>A0A1I3NSB0_HALDA</name>
<dbReference type="OrthoDB" id="2972449at2"/>
<dbReference type="RefSeq" id="WP_075034558.1">
    <property type="nucleotide sequence ID" value="NZ_FOSB01000001.1"/>
</dbReference>
<dbReference type="Proteomes" id="UP000183557">
    <property type="component" value="Unassembled WGS sequence"/>
</dbReference>
<protein>
    <submittedName>
        <fullName evidence="1">Uncharacterized protein</fullName>
    </submittedName>
</protein>
<dbReference type="EMBL" id="FOSB01000001">
    <property type="protein sequence ID" value="SFJ11626.1"/>
    <property type="molecule type" value="Genomic_DNA"/>
</dbReference>
<accession>A0A1I3NSB0</accession>
<dbReference type="AlphaFoldDB" id="A0A1I3NSB0"/>
<evidence type="ECO:0000313" key="2">
    <source>
        <dbReference type="Proteomes" id="UP000183557"/>
    </source>
</evidence>
<evidence type="ECO:0000313" key="1">
    <source>
        <dbReference type="EMBL" id="SFJ11626.1"/>
    </source>
</evidence>
<keyword evidence="2" id="KW-1185">Reference proteome</keyword>
<gene>
    <name evidence="1" type="ORF">SAMN04487936_10147</name>
</gene>